<dbReference type="EMBL" id="JH597770">
    <property type="protein sequence ID" value="EHP68809.1"/>
    <property type="molecule type" value="Genomic_DNA"/>
</dbReference>
<dbReference type="OrthoDB" id="57156at2157"/>
<dbReference type="eggNOG" id="arCOG00317">
    <property type="taxonomic scope" value="Archaea"/>
</dbReference>
<sequence>MSRAETKWTCDLCKSKIYWDELFTFTSKKTVVHYTCFRDKATKTAKLEPNQMKIILDSLEDELTDITVYKQRMSSNLEEDVKKTLEQAEKDAEKNAALLTRLVEKFSGVLD</sequence>
<evidence type="ECO:0000313" key="2">
    <source>
        <dbReference type="Proteomes" id="UP000003980"/>
    </source>
</evidence>
<proteinExistence type="predicted"/>
<dbReference type="AlphaFoldDB" id="H2C9I3"/>
<dbReference type="Proteomes" id="UP000003980">
    <property type="component" value="Unassembled WGS sequence"/>
</dbReference>
<name>H2C9I3_9CREN</name>
<evidence type="ECO:0000313" key="1">
    <source>
        <dbReference type="EMBL" id="EHP68809.1"/>
    </source>
</evidence>
<organism evidence="1 2">
    <name type="scientific">Metallosphaera yellowstonensis MK1</name>
    <dbReference type="NCBI Taxonomy" id="671065"/>
    <lineage>
        <taxon>Archaea</taxon>
        <taxon>Thermoproteota</taxon>
        <taxon>Thermoprotei</taxon>
        <taxon>Sulfolobales</taxon>
        <taxon>Sulfolobaceae</taxon>
        <taxon>Metallosphaera</taxon>
    </lineage>
</organism>
<dbReference type="HOGENOM" id="CLU_2127876_0_0_2"/>
<accession>H2C9I3</accession>
<protein>
    <submittedName>
        <fullName evidence="1">Uncharacterized protein conserved in archaea</fullName>
    </submittedName>
</protein>
<dbReference type="STRING" id="671065.MetMK1DRAFT_00032550"/>
<dbReference type="InterPro" id="IPR018686">
    <property type="entry name" value="DUF2175"/>
</dbReference>
<gene>
    <name evidence="1" type="ORF">MetMK1DRAFT_00032550</name>
</gene>
<dbReference type="Pfam" id="PF09943">
    <property type="entry name" value="DUF2175"/>
    <property type="match status" value="1"/>
</dbReference>
<dbReference type="RefSeq" id="WP_009075621.1">
    <property type="nucleotide sequence ID" value="NZ_JH597770.1"/>
</dbReference>
<dbReference type="Gene3D" id="6.10.140.1960">
    <property type="match status" value="1"/>
</dbReference>
<keyword evidence="2" id="KW-1185">Reference proteome</keyword>
<reference evidence="1 2" key="1">
    <citation type="submission" date="2012-01" db="EMBL/GenBank/DDBJ databases">
        <title>Improved High-Quality Draft sequence of Metallosphaera yellowstonensis MK1.</title>
        <authorList>
            <consortium name="US DOE Joint Genome Institute"/>
            <person name="Lucas S."/>
            <person name="Han J."/>
            <person name="Cheng J.-F."/>
            <person name="Goodwin L."/>
            <person name="Pitluck S."/>
            <person name="Peters L."/>
            <person name="Teshima H."/>
            <person name="Detter J.C."/>
            <person name="Han C."/>
            <person name="Tapia R."/>
            <person name="Land M."/>
            <person name="Hauser L."/>
            <person name="Kyrpides N."/>
            <person name="Kozubal M."/>
            <person name="Macur R.E."/>
            <person name="Jay Z."/>
            <person name="Inskeep W."/>
            <person name="Woyke T."/>
        </authorList>
    </citation>
    <scope>NUCLEOTIDE SEQUENCE [LARGE SCALE GENOMIC DNA]</scope>
    <source>
        <strain evidence="1 2">MK1</strain>
    </source>
</reference>